<feature type="transmembrane region" description="Helical" evidence="1">
    <location>
        <begin position="122"/>
        <end position="148"/>
    </location>
</feature>
<comment type="caution">
    <text evidence="2">The sequence shown here is derived from an EMBL/GenBank/DDBJ whole genome shotgun (WGS) entry which is preliminary data.</text>
</comment>
<sequence>MALLVAMPSMLISGIGIDGSQFVVLLALIAAGLVLIEYNSEYPSLVAFRHAPPYNRLRFGMIFVAVLILAMLFRGKTEPGTMTHIMTSISVILGNLSDFPYSPVRLAVLMLPADMPEAAVTALRMAAGVCYTLSMMMVIIFVVMVHVYGWPARNGAFNVWINLPMFDATSGGDVIARLRGHARINLILGFLLPFMLPALVVVASDIVNVAALAKPQTLIWTMCLWAFLPASLMMRGIAMARIASMIEDKRRRTYAAAESLQMI</sequence>
<proteinExistence type="predicted"/>
<name>A0ABW3TG67_9RHOB</name>
<protein>
    <submittedName>
        <fullName evidence="2">Uncharacterized protein</fullName>
    </submittedName>
</protein>
<feature type="transmembrane region" description="Helical" evidence="1">
    <location>
        <begin position="12"/>
        <end position="36"/>
    </location>
</feature>
<feature type="transmembrane region" description="Helical" evidence="1">
    <location>
        <begin position="56"/>
        <end position="73"/>
    </location>
</feature>
<evidence type="ECO:0000256" key="1">
    <source>
        <dbReference type="SAM" id="Phobius"/>
    </source>
</evidence>
<accession>A0ABW3TG67</accession>
<keyword evidence="3" id="KW-1185">Reference proteome</keyword>
<feature type="transmembrane region" description="Helical" evidence="1">
    <location>
        <begin position="218"/>
        <end position="242"/>
    </location>
</feature>
<keyword evidence="1" id="KW-0472">Membrane</keyword>
<dbReference type="Proteomes" id="UP001597151">
    <property type="component" value="Unassembled WGS sequence"/>
</dbReference>
<keyword evidence="1" id="KW-0812">Transmembrane</keyword>
<dbReference type="EMBL" id="JBHTKR010000004">
    <property type="protein sequence ID" value="MFD1195027.1"/>
    <property type="molecule type" value="Genomic_DNA"/>
</dbReference>
<feature type="transmembrane region" description="Helical" evidence="1">
    <location>
        <begin position="186"/>
        <end position="212"/>
    </location>
</feature>
<evidence type="ECO:0000313" key="2">
    <source>
        <dbReference type="EMBL" id="MFD1195027.1"/>
    </source>
</evidence>
<evidence type="ECO:0000313" key="3">
    <source>
        <dbReference type="Proteomes" id="UP001597151"/>
    </source>
</evidence>
<keyword evidence="1" id="KW-1133">Transmembrane helix</keyword>
<organism evidence="2 3">
    <name type="scientific">Seohaeicola saemankumensis</name>
    <dbReference type="NCBI Taxonomy" id="481181"/>
    <lineage>
        <taxon>Bacteria</taxon>
        <taxon>Pseudomonadati</taxon>
        <taxon>Pseudomonadota</taxon>
        <taxon>Alphaproteobacteria</taxon>
        <taxon>Rhodobacterales</taxon>
        <taxon>Roseobacteraceae</taxon>
        <taxon>Seohaeicola</taxon>
    </lineage>
</organism>
<gene>
    <name evidence="2" type="ORF">ACFQ3C_10120</name>
</gene>
<reference evidence="3" key="1">
    <citation type="journal article" date="2019" name="Int. J. Syst. Evol. Microbiol.">
        <title>The Global Catalogue of Microorganisms (GCM) 10K type strain sequencing project: providing services to taxonomists for standard genome sequencing and annotation.</title>
        <authorList>
            <consortium name="The Broad Institute Genomics Platform"/>
            <consortium name="The Broad Institute Genome Sequencing Center for Infectious Disease"/>
            <person name="Wu L."/>
            <person name="Ma J."/>
        </authorList>
    </citation>
    <scope>NUCLEOTIDE SEQUENCE [LARGE SCALE GENOMIC DNA]</scope>
    <source>
        <strain evidence="3">CCUG 55328</strain>
    </source>
</reference>